<feature type="domain" description="Phage terminase large subunit N-terminal" evidence="1">
    <location>
        <begin position="76"/>
        <end position="256"/>
    </location>
</feature>
<dbReference type="PANTHER" id="PTHR39184:SF1">
    <property type="entry name" value="PBSX PHAGE TERMINASE LARGE SUBUNIT"/>
    <property type="match status" value="1"/>
</dbReference>
<evidence type="ECO:0000313" key="2">
    <source>
        <dbReference type="EMBL" id="AGZ17833.1"/>
    </source>
</evidence>
<name>A0A0A0P0H4_9CAUD</name>
<gene>
    <name evidence="2" type="ORF">IME_EC2_42</name>
</gene>
<sequence length="540" mass="60545">MAKNRKDNLDRLARLEGRAAYVARDGGLVYGVYEPDGTSAKHCYNMKKVNGEWIYTSEPHDITIAECLTPILLRPKRFIILVGGRGSGKSLTVGGIIDADAHDEAASAMCLREYQASIKDSVHPLLVNRIEAYGLDGFEVLEKEIRHSNGAIIRFKGMARDPAGVKSAFGFRRFWGEEAQTFSAESLRQLTPTMRETGGMMLFTANPGSSEDAFSQRFLIPFWEDLQRDGIYEDDLHLIIRVNWEDNPWFPPELRSEMEFDRVTLSKALFDHVWGGMFNDSVPDAIIPAEWFDAAIDAHKKLGFKPSGMRIGALDPADVGADNKAYGERFGSVVTHMEEWFEGDANDSVDKAINTAKDHGIEAFVWDRAGLGAGLRRQVTDSYAGTNVLVDGYNAGDGVKFPDNPVELDHWLNNKAKGDNIQKNIDAFANRGSQDIYLLRKRFERTYEAVVKGVYHNPDDLISLDSEGIGEHMAKLRAEVCRIPRIYNTNGKFARMPKPQMRTKLKMKSPGMADVLCMLMQPPERSKDEDYSGYNVPSNR</sequence>
<dbReference type="InterPro" id="IPR027417">
    <property type="entry name" value="P-loop_NTPase"/>
</dbReference>
<dbReference type="PANTHER" id="PTHR39184">
    <property type="match status" value="1"/>
</dbReference>
<evidence type="ECO:0000313" key="3">
    <source>
        <dbReference type="Proteomes" id="UP000030156"/>
    </source>
</evidence>
<dbReference type="InterPro" id="IPR035412">
    <property type="entry name" value="Terminase_L_N"/>
</dbReference>
<organism evidence="2 3">
    <name type="scientific">Enterobacteria phage IME_EC2</name>
    <dbReference type="NCBI Taxonomy" id="1414766"/>
    <lineage>
        <taxon>Viruses</taxon>
        <taxon>Duplodnaviria</taxon>
        <taxon>Heunggongvirae</taxon>
        <taxon>Uroviricota</taxon>
        <taxon>Caudoviricetes</taxon>
        <taxon>Murrayvirus</taxon>
        <taxon>Murrayvirus EC2</taxon>
    </lineage>
</organism>
<reference evidence="2 3" key="1">
    <citation type="submission" date="2013-08" db="EMBL/GenBank/DDBJ databases">
        <authorList>
            <person name="Tong Y."/>
            <person name="Hua Y."/>
            <person name="Mi Z."/>
            <person name="An X."/>
            <person name="Pei G."/>
            <person name="Wang W."/>
            <person name="Xu X."/>
            <person name="Li S."/>
        </authorList>
    </citation>
    <scope>NUCLEOTIDE SEQUENCE [LARGE SCALE GENOMIC DNA]</scope>
    <source>
        <strain evidence="2">Sewage</strain>
    </source>
</reference>
<dbReference type="Proteomes" id="UP000030156">
    <property type="component" value="Segment"/>
</dbReference>
<proteinExistence type="predicted"/>
<protein>
    <submittedName>
        <fullName evidence="2">Terminase large subunit</fullName>
    </submittedName>
</protein>
<evidence type="ECO:0000259" key="1">
    <source>
        <dbReference type="Pfam" id="PF04466"/>
    </source>
</evidence>
<dbReference type="SMR" id="A0A0A0P0H4"/>
<accession>A0A0A0P0H4</accession>
<dbReference type="InterPro" id="IPR052380">
    <property type="entry name" value="Viral_DNA_packaging_terminase"/>
</dbReference>
<dbReference type="Pfam" id="PF04466">
    <property type="entry name" value="Terminase_3"/>
    <property type="match status" value="1"/>
</dbReference>
<dbReference type="Gene3D" id="3.30.420.240">
    <property type="match status" value="1"/>
</dbReference>
<dbReference type="Gene3D" id="3.40.50.300">
    <property type="entry name" value="P-loop containing nucleotide triphosphate hydrolases"/>
    <property type="match status" value="1"/>
</dbReference>
<keyword evidence="3" id="KW-1185">Reference proteome</keyword>
<dbReference type="EMBL" id="KF591601">
    <property type="protein sequence ID" value="AGZ17833.1"/>
    <property type="molecule type" value="Genomic_DNA"/>
</dbReference>